<evidence type="ECO:0000313" key="3">
    <source>
        <dbReference type="EMBL" id="KAJ1610326.1"/>
    </source>
</evidence>
<dbReference type="InterPro" id="IPR028061">
    <property type="entry name" value="Fis1_TPR_C"/>
</dbReference>
<dbReference type="InterPro" id="IPR019734">
    <property type="entry name" value="TPR_rpt"/>
</dbReference>
<feature type="compositionally biased region" description="Polar residues" evidence="2">
    <location>
        <begin position="12"/>
        <end position="27"/>
    </location>
</feature>
<dbReference type="OrthoDB" id="433738at2759"/>
<keyword evidence="1" id="KW-0802">TPR repeat</keyword>
<proteinExistence type="predicted"/>
<dbReference type="Pfam" id="PF14853">
    <property type="entry name" value="Fis1_TPR_C"/>
    <property type="match status" value="1"/>
</dbReference>
<dbReference type="PROSITE" id="PS50005">
    <property type="entry name" value="TPR"/>
    <property type="match status" value="1"/>
</dbReference>
<protein>
    <submittedName>
        <fullName evidence="3">TPR repeat protein</fullName>
    </submittedName>
</protein>
<accession>A0A9D5DHG0</accession>
<dbReference type="EMBL" id="JAPCXC010000025">
    <property type="protein sequence ID" value="KAJ1610326.1"/>
    <property type="molecule type" value="Genomic_DNA"/>
</dbReference>
<reference evidence="3" key="1">
    <citation type="submission" date="2022-10" db="EMBL/GenBank/DDBJ databases">
        <title>Adaptive evolution leads to modifications in subtelomeric GC content in a zoonotic Cryptosporidium species.</title>
        <authorList>
            <person name="Li J."/>
            <person name="Feng Y."/>
            <person name="Xiao L."/>
        </authorList>
    </citation>
    <scope>NUCLEOTIDE SEQUENCE</scope>
    <source>
        <strain evidence="3">33844</strain>
    </source>
</reference>
<evidence type="ECO:0000256" key="1">
    <source>
        <dbReference type="PROSITE-ProRule" id="PRU00339"/>
    </source>
</evidence>
<dbReference type="InterPro" id="IPR011990">
    <property type="entry name" value="TPR-like_helical_dom_sf"/>
</dbReference>
<dbReference type="Proteomes" id="UP001067231">
    <property type="component" value="Unassembled WGS sequence"/>
</dbReference>
<gene>
    <name evidence="3" type="ORF">OJ253_1211</name>
</gene>
<evidence type="ECO:0000256" key="2">
    <source>
        <dbReference type="SAM" id="MobiDB-lite"/>
    </source>
</evidence>
<name>A0A9D5DHG0_9CRYT</name>
<organism evidence="3">
    <name type="scientific">Cryptosporidium canis</name>
    <dbReference type="NCBI Taxonomy" id="195482"/>
    <lineage>
        <taxon>Eukaryota</taxon>
        <taxon>Sar</taxon>
        <taxon>Alveolata</taxon>
        <taxon>Apicomplexa</taxon>
        <taxon>Conoidasida</taxon>
        <taxon>Coccidia</taxon>
        <taxon>Eucoccidiorida</taxon>
        <taxon>Eimeriorina</taxon>
        <taxon>Cryptosporidiidae</taxon>
        <taxon>Cryptosporidium</taxon>
    </lineage>
</organism>
<comment type="caution">
    <text evidence="3">The sequence shown here is derived from an EMBL/GenBank/DDBJ whole genome shotgun (WGS) entry which is preliminary data.</text>
</comment>
<sequence length="209" mass="24459">MTVDISDEMDRNTNFAEAQNSHSNELFSPSAKEKGNEEYNNKEYEKAIEHWLRAYRSCCYILSKNVYSDAPEKDKEIRVLKMQLDTNLSIAYIKLQDYSNAIHYANKALEYEPNNLKALHHKSVALFELCEYQTCIDCTEIALKTEPNNSLFKRIRYEAALKQKQYISKSKRIVSFRFFKCRNLTSDRVRRYSAAPVPVNLKKIQEMTG</sequence>
<feature type="region of interest" description="Disordered" evidence="2">
    <location>
        <begin position="1"/>
        <end position="38"/>
    </location>
</feature>
<dbReference type="SMART" id="SM00028">
    <property type="entry name" value="TPR"/>
    <property type="match status" value="2"/>
</dbReference>
<dbReference type="PANTHER" id="PTHR46512">
    <property type="entry name" value="PEPTIDYLPROLYL ISOMERASE"/>
    <property type="match status" value="1"/>
</dbReference>
<dbReference type="InterPro" id="IPR050754">
    <property type="entry name" value="FKBP4/5/8-like"/>
</dbReference>
<feature type="repeat" description="TPR" evidence="1">
    <location>
        <begin position="82"/>
        <end position="115"/>
    </location>
</feature>
<dbReference type="SUPFAM" id="SSF48452">
    <property type="entry name" value="TPR-like"/>
    <property type="match status" value="1"/>
</dbReference>
<dbReference type="Gene3D" id="1.25.40.10">
    <property type="entry name" value="Tetratricopeptide repeat domain"/>
    <property type="match status" value="1"/>
</dbReference>
<dbReference type="AlphaFoldDB" id="A0A9D5DHG0"/>